<dbReference type="Gene3D" id="1.10.10.2520">
    <property type="entry name" value="Cell wall hydrolase SleB, domain 1"/>
    <property type="match status" value="1"/>
</dbReference>
<dbReference type="GO" id="GO:0016787">
    <property type="term" value="F:hydrolase activity"/>
    <property type="evidence" value="ECO:0007669"/>
    <property type="project" value="InterPro"/>
</dbReference>
<dbReference type="AlphaFoldDB" id="A0A2V2ZLS6"/>
<dbReference type="PROSITE" id="PS51782">
    <property type="entry name" value="LYSM"/>
    <property type="match status" value="1"/>
</dbReference>
<dbReference type="Gene3D" id="3.10.350.10">
    <property type="entry name" value="LysM domain"/>
    <property type="match status" value="1"/>
</dbReference>
<protein>
    <submittedName>
        <fullName evidence="3">N-acetylmuramoyl-L-alanine amidase</fullName>
    </submittedName>
</protein>
<feature type="chain" id="PRO_5015864855" evidence="1">
    <location>
        <begin position="28"/>
        <end position="196"/>
    </location>
</feature>
<keyword evidence="1" id="KW-0732">Signal</keyword>
<dbReference type="EMBL" id="QGTW01000018">
    <property type="protein sequence ID" value="PWW19886.1"/>
    <property type="molecule type" value="Genomic_DNA"/>
</dbReference>
<organism evidence="3 4">
    <name type="scientific">Cytobacillus oceanisediminis</name>
    <dbReference type="NCBI Taxonomy" id="665099"/>
    <lineage>
        <taxon>Bacteria</taxon>
        <taxon>Bacillati</taxon>
        <taxon>Bacillota</taxon>
        <taxon>Bacilli</taxon>
        <taxon>Bacillales</taxon>
        <taxon>Bacillaceae</taxon>
        <taxon>Cytobacillus</taxon>
    </lineage>
</organism>
<dbReference type="InterPro" id="IPR042047">
    <property type="entry name" value="SleB_dom1"/>
</dbReference>
<dbReference type="CDD" id="cd00118">
    <property type="entry name" value="LysM"/>
    <property type="match status" value="1"/>
</dbReference>
<accession>A0A2V2ZLS6</accession>
<proteinExistence type="predicted"/>
<dbReference type="InterPro" id="IPR018392">
    <property type="entry name" value="LysM"/>
</dbReference>
<comment type="caution">
    <text evidence="3">The sequence shown here is derived from an EMBL/GenBank/DDBJ whole genome shotgun (WGS) entry which is preliminary data.</text>
</comment>
<name>A0A2V2ZLS6_9BACI</name>
<dbReference type="Proteomes" id="UP000247150">
    <property type="component" value="Unassembled WGS sequence"/>
</dbReference>
<feature type="signal peptide" evidence="1">
    <location>
        <begin position="1"/>
        <end position="27"/>
    </location>
</feature>
<reference evidence="3 4" key="1">
    <citation type="submission" date="2018-05" db="EMBL/GenBank/DDBJ databases">
        <title>Freshwater and sediment microbial communities from various areas in North America, analyzing microbe dynamics in response to fracking.</title>
        <authorList>
            <person name="Lamendella R."/>
        </authorList>
    </citation>
    <scope>NUCLEOTIDE SEQUENCE [LARGE SCALE GENOMIC DNA]</scope>
    <source>
        <strain evidence="3 4">15_TX</strain>
    </source>
</reference>
<evidence type="ECO:0000256" key="1">
    <source>
        <dbReference type="SAM" id="SignalP"/>
    </source>
</evidence>
<dbReference type="PANTHER" id="PTHR33734">
    <property type="entry name" value="LYSM DOMAIN-CONTAINING GPI-ANCHORED PROTEIN 2"/>
    <property type="match status" value="1"/>
</dbReference>
<dbReference type="SMART" id="SM00257">
    <property type="entry name" value="LysM"/>
    <property type="match status" value="1"/>
</dbReference>
<sequence>MKKQLKKAAAALLVGASLFAFQGEAFASIHNVNKGDTLWKISTQYGVPISEVLMLNNLNSHLIYPGQSIKLPATITQAEKNLLAQLVHAEAKGEPYAGKVAVATVVLNRVDSPDFPDSIKEVIYQISNGYYAFTPVANGEINRPANSEAMKAVNEALAFRGKGKGSLFFYNPQTSTSKWILSREVTTVIGKHRFAK</sequence>
<evidence type="ECO:0000259" key="2">
    <source>
        <dbReference type="PROSITE" id="PS51782"/>
    </source>
</evidence>
<feature type="domain" description="LysM" evidence="2">
    <location>
        <begin position="28"/>
        <end position="71"/>
    </location>
</feature>
<dbReference type="GO" id="GO:0008932">
    <property type="term" value="F:lytic endotransglycosylase activity"/>
    <property type="evidence" value="ECO:0007669"/>
    <property type="project" value="TreeGrafter"/>
</dbReference>
<dbReference type="RefSeq" id="WP_110067357.1">
    <property type="nucleotide sequence ID" value="NZ_QGTW01000018.1"/>
</dbReference>
<dbReference type="Pfam" id="PF01476">
    <property type="entry name" value="LysM"/>
    <property type="match status" value="1"/>
</dbReference>
<dbReference type="SUPFAM" id="SSF54106">
    <property type="entry name" value="LysM domain"/>
    <property type="match status" value="1"/>
</dbReference>
<dbReference type="InterPro" id="IPR011105">
    <property type="entry name" value="Cell_wall_hydrolase_SleB"/>
</dbReference>
<dbReference type="OrthoDB" id="9785345at2"/>
<dbReference type="InterPro" id="IPR036779">
    <property type="entry name" value="LysM_dom_sf"/>
</dbReference>
<evidence type="ECO:0000313" key="4">
    <source>
        <dbReference type="Proteomes" id="UP000247150"/>
    </source>
</evidence>
<dbReference type="Pfam" id="PF07486">
    <property type="entry name" value="Hydrolase_2"/>
    <property type="match status" value="1"/>
</dbReference>
<dbReference type="Gene3D" id="6.20.240.60">
    <property type="match status" value="1"/>
</dbReference>
<dbReference type="PANTHER" id="PTHR33734:SF22">
    <property type="entry name" value="MEMBRANE-BOUND LYTIC MUREIN TRANSGLYCOSYLASE D"/>
    <property type="match status" value="1"/>
</dbReference>
<evidence type="ECO:0000313" key="3">
    <source>
        <dbReference type="EMBL" id="PWW19886.1"/>
    </source>
</evidence>
<gene>
    <name evidence="3" type="ORF">DFO73_11880</name>
</gene>